<evidence type="ECO:0000259" key="7">
    <source>
        <dbReference type="Pfam" id="PF08281"/>
    </source>
</evidence>
<dbReference type="SUPFAM" id="SSF88946">
    <property type="entry name" value="Sigma2 domain of RNA polymerase sigma factors"/>
    <property type="match status" value="1"/>
</dbReference>
<dbReference type="EMBL" id="JAGYPJ010000001">
    <property type="protein sequence ID" value="MBS4200953.1"/>
    <property type="molecule type" value="Genomic_DNA"/>
</dbReference>
<dbReference type="GO" id="GO:0006352">
    <property type="term" value="P:DNA-templated transcription initiation"/>
    <property type="evidence" value="ECO:0007669"/>
    <property type="project" value="InterPro"/>
</dbReference>
<keyword evidence="2" id="KW-0805">Transcription regulation</keyword>
<dbReference type="InterPro" id="IPR014284">
    <property type="entry name" value="RNA_pol_sigma-70_dom"/>
</dbReference>
<organism evidence="8 9">
    <name type="scientific">Lederbergia citrisecunda</name>
    <dbReference type="NCBI Taxonomy" id="2833583"/>
    <lineage>
        <taxon>Bacteria</taxon>
        <taxon>Bacillati</taxon>
        <taxon>Bacillota</taxon>
        <taxon>Bacilli</taxon>
        <taxon>Bacillales</taxon>
        <taxon>Bacillaceae</taxon>
        <taxon>Lederbergia</taxon>
    </lineage>
</organism>
<protein>
    <submittedName>
        <fullName evidence="8">RNA polymerase sigma factor</fullName>
    </submittedName>
</protein>
<evidence type="ECO:0000256" key="5">
    <source>
        <dbReference type="ARBA" id="ARBA00023163"/>
    </source>
</evidence>
<feature type="domain" description="RNA polymerase sigma-70 region 2" evidence="6">
    <location>
        <begin position="6"/>
        <end position="74"/>
    </location>
</feature>
<gene>
    <name evidence="8" type="ORF">KHA93_15050</name>
</gene>
<dbReference type="SUPFAM" id="SSF88659">
    <property type="entry name" value="Sigma3 and sigma4 domains of RNA polymerase sigma factors"/>
    <property type="match status" value="1"/>
</dbReference>
<comment type="caution">
    <text evidence="8">The sequence shown here is derived from an EMBL/GenBank/DDBJ whole genome shotgun (WGS) entry which is preliminary data.</text>
</comment>
<keyword evidence="3" id="KW-0731">Sigma factor</keyword>
<evidence type="ECO:0000256" key="4">
    <source>
        <dbReference type="ARBA" id="ARBA00023125"/>
    </source>
</evidence>
<feature type="domain" description="RNA polymerase sigma factor 70 region 4 type 2" evidence="7">
    <location>
        <begin position="95"/>
        <end position="146"/>
    </location>
</feature>
<evidence type="ECO:0000256" key="3">
    <source>
        <dbReference type="ARBA" id="ARBA00023082"/>
    </source>
</evidence>
<dbReference type="InterPro" id="IPR013249">
    <property type="entry name" value="RNA_pol_sigma70_r4_t2"/>
</dbReference>
<dbReference type="Pfam" id="PF08281">
    <property type="entry name" value="Sigma70_r4_2"/>
    <property type="match status" value="1"/>
</dbReference>
<keyword evidence="5" id="KW-0804">Transcription</keyword>
<keyword evidence="4" id="KW-0238">DNA-binding</keyword>
<reference evidence="8 9" key="1">
    <citation type="submission" date="2021-05" db="EMBL/GenBank/DDBJ databases">
        <title>Novel Bacillus species.</title>
        <authorList>
            <person name="Liu G."/>
        </authorList>
    </citation>
    <scope>NUCLEOTIDE SEQUENCE [LARGE SCALE GENOMIC DNA]</scope>
    <source>
        <strain evidence="8 9">FJAT-49732</strain>
    </source>
</reference>
<dbReference type="InterPro" id="IPR013325">
    <property type="entry name" value="RNA_pol_sigma_r2"/>
</dbReference>
<dbReference type="PANTHER" id="PTHR43133">
    <property type="entry name" value="RNA POLYMERASE ECF-TYPE SIGMA FACTO"/>
    <property type="match status" value="1"/>
</dbReference>
<dbReference type="Pfam" id="PF04542">
    <property type="entry name" value="Sigma70_r2"/>
    <property type="match status" value="1"/>
</dbReference>
<proteinExistence type="inferred from homology"/>
<dbReference type="NCBIfam" id="TIGR02937">
    <property type="entry name" value="sigma70-ECF"/>
    <property type="match status" value="1"/>
</dbReference>
<keyword evidence="9" id="KW-1185">Reference proteome</keyword>
<dbReference type="RefSeq" id="WP_213111480.1">
    <property type="nucleotide sequence ID" value="NZ_JAGYPJ010000001.1"/>
</dbReference>
<dbReference type="InterPro" id="IPR013324">
    <property type="entry name" value="RNA_pol_sigma_r3/r4-like"/>
</dbReference>
<sequence length="156" mass="18660">MEASDLYEKLKTDLHRFALSISRHEHEAYDLIQDAVMKSLKETELFSLPEYKQKAWFYRVMKNKLIDERRKENRLSEWEEDFDISVPAYTGNHIEIAELLSHLPAELSDIVFKRYWIGLNSKEIGKQLGLPPSTIRYKLHMAIKRLRHIIEMEERK</sequence>
<evidence type="ECO:0000256" key="2">
    <source>
        <dbReference type="ARBA" id="ARBA00023015"/>
    </source>
</evidence>
<name>A0A942TP52_9BACI</name>
<dbReference type="Proteomes" id="UP000682713">
    <property type="component" value="Unassembled WGS sequence"/>
</dbReference>
<dbReference type="GO" id="GO:0016987">
    <property type="term" value="F:sigma factor activity"/>
    <property type="evidence" value="ECO:0007669"/>
    <property type="project" value="UniProtKB-KW"/>
</dbReference>
<dbReference type="InterPro" id="IPR036388">
    <property type="entry name" value="WH-like_DNA-bd_sf"/>
</dbReference>
<comment type="similarity">
    <text evidence="1">Belongs to the sigma-70 factor family. ECF subfamily.</text>
</comment>
<dbReference type="Gene3D" id="1.10.1740.10">
    <property type="match status" value="1"/>
</dbReference>
<dbReference type="Gene3D" id="1.10.10.10">
    <property type="entry name" value="Winged helix-like DNA-binding domain superfamily/Winged helix DNA-binding domain"/>
    <property type="match status" value="1"/>
</dbReference>
<accession>A0A942TP52</accession>
<dbReference type="AlphaFoldDB" id="A0A942TP52"/>
<dbReference type="InterPro" id="IPR039425">
    <property type="entry name" value="RNA_pol_sigma-70-like"/>
</dbReference>
<evidence type="ECO:0000313" key="9">
    <source>
        <dbReference type="Proteomes" id="UP000682713"/>
    </source>
</evidence>
<evidence type="ECO:0000259" key="6">
    <source>
        <dbReference type="Pfam" id="PF04542"/>
    </source>
</evidence>
<evidence type="ECO:0000256" key="1">
    <source>
        <dbReference type="ARBA" id="ARBA00010641"/>
    </source>
</evidence>
<dbReference type="InterPro" id="IPR007627">
    <property type="entry name" value="RNA_pol_sigma70_r2"/>
</dbReference>
<dbReference type="GO" id="GO:0003677">
    <property type="term" value="F:DNA binding"/>
    <property type="evidence" value="ECO:0007669"/>
    <property type="project" value="UniProtKB-KW"/>
</dbReference>
<dbReference type="PANTHER" id="PTHR43133:SF8">
    <property type="entry name" value="RNA POLYMERASE SIGMA FACTOR HI_1459-RELATED"/>
    <property type="match status" value="1"/>
</dbReference>
<evidence type="ECO:0000313" key="8">
    <source>
        <dbReference type="EMBL" id="MBS4200953.1"/>
    </source>
</evidence>